<name>A0A1B6QPN0_SORBI</name>
<reference evidence="1 2" key="1">
    <citation type="journal article" date="2009" name="Nature">
        <title>The Sorghum bicolor genome and the diversification of grasses.</title>
        <authorList>
            <person name="Paterson A.H."/>
            <person name="Bowers J.E."/>
            <person name="Bruggmann R."/>
            <person name="Dubchak I."/>
            <person name="Grimwood J."/>
            <person name="Gundlach H."/>
            <person name="Haberer G."/>
            <person name="Hellsten U."/>
            <person name="Mitros T."/>
            <person name="Poliakov A."/>
            <person name="Schmutz J."/>
            <person name="Spannagl M."/>
            <person name="Tang H."/>
            <person name="Wang X."/>
            <person name="Wicker T."/>
            <person name="Bharti A.K."/>
            <person name="Chapman J."/>
            <person name="Feltus F.A."/>
            <person name="Gowik U."/>
            <person name="Grigoriev I.V."/>
            <person name="Lyons E."/>
            <person name="Maher C.A."/>
            <person name="Martis M."/>
            <person name="Narechania A."/>
            <person name="Otillar R.P."/>
            <person name="Penning B.W."/>
            <person name="Salamov A.A."/>
            <person name="Wang Y."/>
            <person name="Zhang L."/>
            <person name="Carpita N.C."/>
            <person name="Freeling M."/>
            <person name="Gingle A.R."/>
            <person name="Hash C.T."/>
            <person name="Keller B."/>
            <person name="Klein P."/>
            <person name="Kresovich S."/>
            <person name="McCann M.C."/>
            <person name="Ming R."/>
            <person name="Peterson D.G."/>
            <person name="Mehboob-ur-Rahman"/>
            <person name="Ware D."/>
            <person name="Westhoff P."/>
            <person name="Mayer K.F."/>
            <person name="Messing J."/>
            <person name="Rokhsar D.S."/>
        </authorList>
    </citation>
    <scope>NUCLEOTIDE SEQUENCE [LARGE SCALE GENOMIC DNA]</scope>
    <source>
        <strain evidence="2">cv. BTx623</strain>
    </source>
</reference>
<proteinExistence type="predicted"/>
<keyword evidence="2" id="KW-1185">Reference proteome</keyword>
<evidence type="ECO:0000313" key="2">
    <source>
        <dbReference type="Proteomes" id="UP000000768"/>
    </source>
</evidence>
<reference evidence="2" key="2">
    <citation type="journal article" date="2018" name="Plant J.">
        <title>The Sorghum bicolor reference genome: improved assembly, gene annotations, a transcriptome atlas, and signatures of genome organization.</title>
        <authorList>
            <person name="McCormick R.F."/>
            <person name="Truong S.K."/>
            <person name="Sreedasyam A."/>
            <person name="Jenkins J."/>
            <person name="Shu S."/>
            <person name="Sims D."/>
            <person name="Kennedy M."/>
            <person name="Amirebrahimi M."/>
            <person name="Weers B.D."/>
            <person name="McKinley B."/>
            <person name="Mattison A."/>
            <person name="Morishige D.T."/>
            <person name="Grimwood J."/>
            <person name="Schmutz J."/>
            <person name="Mullet J.E."/>
        </authorList>
    </citation>
    <scope>NUCLEOTIDE SEQUENCE [LARGE SCALE GENOMIC DNA]</scope>
    <source>
        <strain evidence="2">cv. BTx623</strain>
    </source>
</reference>
<sequence length="69" mass="7503">MEDPQGNTQAQPLSYVLAYWGFLPSHCTNSGSTATKPSVLSWEMPLYAARLHASLGTLHCEARLAELPS</sequence>
<dbReference type="Proteomes" id="UP000000768">
    <property type="component" value="Chromosome 1"/>
</dbReference>
<dbReference type="InParanoid" id="A0A1B6QPN0"/>
<evidence type="ECO:0000313" key="1">
    <source>
        <dbReference type="EMBL" id="KXG39882.1"/>
    </source>
</evidence>
<protein>
    <submittedName>
        <fullName evidence="1">Uncharacterized protein</fullName>
    </submittedName>
</protein>
<gene>
    <name evidence="1" type="ORF">SORBI_3001G457500</name>
</gene>
<dbReference type="Gramene" id="KXG39882">
    <property type="protein sequence ID" value="KXG39882"/>
    <property type="gene ID" value="SORBI_3001G457500"/>
</dbReference>
<dbReference type="EMBL" id="CM000760">
    <property type="protein sequence ID" value="KXG39882.1"/>
    <property type="molecule type" value="Genomic_DNA"/>
</dbReference>
<organism evidence="1 2">
    <name type="scientific">Sorghum bicolor</name>
    <name type="common">Sorghum</name>
    <name type="synonym">Sorghum vulgare</name>
    <dbReference type="NCBI Taxonomy" id="4558"/>
    <lineage>
        <taxon>Eukaryota</taxon>
        <taxon>Viridiplantae</taxon>
        <taxon>Streptophyta</taxon>
        <taxon>Embryophyta</taxon>
        <taxon>Tracheophyta</taxon>
        <taxon>Spermatophyta</taxon>
        <taxon>Magnoliopsida</taxon>
        <taxon>Liliopsida</taxon>
        <taxon>Poales</taxon>
        <taxon>Poaceae</taxon>
        <taxon>PACMAD clade</taxon>
        <taxon>Panicoideae</taxon>
        <taxon>Andropogonodae</taxon>
        <taxon>Andropogoneae</taxon>
        <taxon>Sorghinae</taxon>
        <taxon>Sorghum</taxon>
    </lineage>
</organism>
<dbReference type="AlphaFoldDB" id="A0A1B6QPN0"/>
<accession>A0A1B6QPN0</accession>